<sequence length="34" mass="3625">MFFFDLHTFAAGISNGSTGIEDFTVTADVLVDVS</sequence>
<comment type="caution">
    <text evidence="1">The sequence shown here is derived from an EMBL/GenBank/DDBJ whole genome shotgun (WGS) entry which is preliminary data.</text>
</comment>
<protein>
    <submittedName>
        <fullName evidence="1">Uncharacterized protein</fullName>
    </submittedName>
</protein>
<accession>J9GJH3</accession>
<dbReference type="AlphaFoldDB" id="J9GJH3"/>
<evidence type="ECO:0000313" key="1">
    <source>
        <dbReference type="EMBL" id="EJX02168.1"/>
    </source>
</evidence>
<name>J9GJH3_9ZZZZ</name>
<reference evidence="1" key="1">
    <citation type="journal article" date="2012" name="PLoS ONE">
        <title>Gene sets for utilization of primary and secondary nutrition supplies in the distal gut of endangered iberian lynx.</title>
        <authorList>
            <person name="Alcaide M."/>
            <person name="Messina E."/>
            <person name="Richter M."/>
            <person name="Bargiela R."/>
            <person name="Peplies J."/>
            <person name="Huws S.A."/>
            <person name="Newbold C.J."/>
            <person name="Golyshin P.N."/>
            <person name="Simon M.A."/>
            <person name="Lopez G."/>
            <person name="Yakimov M.M."/>
            <person name="Ferrer M."/>
        </authorList>
    </citation>
    <scope>NUCLEOTIDE SEQUENCE</scope>
</reference>
<dbReference type="EMBL" id="AMCI01002655">
    <property type="protein sequence ID" value="EJX02168.1"/>
    <property type="molecule type" value="Genomic_DNA"/>
</dbReference>
<organism evidence="1">
    <name type="scientific">gut metagenome</name>
    <dbReference type="NCBI Taxonomy" id="749906"/>
    <lineage>
        <taxon>unclassified sequences</taxon>
        <taxon>metagenomes</taxon>
        <taxon>organismal metagenomes</taxon>
    </lineage>
</organism>
<gene>
    <name evidence="1" type="ORF">EVA_09719</name>
</gene>
<proteinExistence type="predicted"/>